<dbReference type="STRING" id="260086.SAMN05216207_101368"/>
<dbReference type="PANTHER" id="PTHR19353:SF19">
    <property type="entry name" value="DELTA(5) FATTY ACID DESATURASE C-RELATED"/>
    <property type="match status" value="1"/>
</dbReference>
<dbReference type="InterPro" id="IPR005804">
    <property type="entry name" value="FA_desaturase_dom"/>
</dbReference>
<keyword evidence="2" id="KW-0812">Transmembrane</keyword>
<evidence type="ECO:0000256" key="1">
    <source>
        <dbReference type="SAM" id="MobiDB-lite"/>
    </source>
</evidence>
<keyword evidence="2" id="KW-1133">Transmembrane helix</keyword>
<feature type="domain" description="Fatty acid desaturase" evidence="3">
    <location>
        <begin position="61"/>
        <end position="296"/>
    </location>
</feature>
<keyword evidence="2" id="KW-0472">Membrane</keyword>
<feature type="transmembrane region" description="Helical" evidence="2">
    <location>
        <begin position="37"/>
        <end position="57"/>
    </location>
</feature>
<evidence type="ECO:0000313" key="4">
    <source>
        <dbReference type="EMBL" id="SFN36252.1"/>
    </source>
</evidence>
<dbReference type="OrthoDB" id="104711at2"/>
<reference evidence="4 5" key="1">
    <citation type="submission" date="2016-10" db="EMBL/GenBank/DDBJ databases">
        <authorList>
            <person name="de Groot N.N."/>
        </authorList>
    </citation>
    <scope>NUCLEOTIDE SEQUENCE [LARGE SCALE GENOMIC DNA]</scope>
    <source>
        <strain evidence="4 5">CGMCC 4.1877</strain>
    </source>
</reference>
<dbReference type="Proteomes" id="UP000199614">
    <property type="component" value="Unassembled WGS sequence"/>
</dbReference>
<evidence type="ECO:0000313" key="5">
    <source>
        <dbReference type="Proteomes" id="UP000199614"/>
    </source>
</evidence>
<protein>
    <submittedName>
        <fullName evidence="4">Fatty acid desaturase</fullName>
    </submittedName>
</protein>
<dbReference type="PANTHER" id="PTHR19353">
    <property type="entry name" value="FATTY ACID DESATURASE 2"/>
    <property type="match status" value="1"/>
</dbReference>
<dbReference type="GO" id="GO:0016020">
    <property type="term" value="C:membrane"/>
    <property type="evidence" value="ECO:0007669"/>
    <property type="project" value="TreeGrafter"/>
</dbReference>
<dbReference type="GO" id="GO:0016717">
    <property type="term" value="F:oxidoreductase activity, acting on paired donors, with oxidation of a pair of donors resulting in the reduction of molecular oxygen to two molecules of water"/>
    <property type="evidence" value="ECO:0007669"/>
    <property type="project" value="TreeGrafter"/>
</dbReference>
<name>A0A1I4YE25_PSUAM</name>
<evidence type="ECO:0000259" key="3">
    <source>
        <dbReference type="Pfam" id="PF00487"/>
    </source>
</evidence>
<dbReference type="Pfam" id="PF00487">
    <property type="entry name" value="FA_desaturase"/>
    <property type="match status" value="1"/>
</dbReference>
<dbReference type="EMBL" id="FOUY01000013">
    <property type="protein sequence ID" value="SFN36252.1"/>
    <property type="molecule type" value="Genomic_DNA"/>
</dbReference>
<proteinExistence type="predicted"/>
<dbReference type="InterPro" id="IPR012171">
    <property type="entry name" value="Fatty_acid_desaturase"/>
</dbReference>
<accession>A0A1I4YE25</accession>
<evidence type="ECO:0000256" key="2">
    <source>
        <dbReference type="SAM" id="Phobius"/>
    </source>
</evidence>
<feature type="region of interest" description="Disordered" evidence="1">
    <location>
        <begin position="1"/>
        <end position="20"/>
    </location>
</feature>
<dbReference type="AlphaFoldDB" id="A0A1I4YE25"/>
<sequence>MAPMLTPDDVDPWAQPPKPPLPRKELKAFQKRRDAPALRYVLGHLALAGVTGALIAVSWASWWMLPAMFVHGIVLVFLFAPLHECTHGTAFRTRWMNSAFAQFCGLVLMRPALYFRYRHAAHHSYTQDPARDPDQVPMPDGLGGYLGEVFGMEFWPKMIGTLYRGVTGRFNEREKTFLPESERGRIIGEARLMVGFYVLLAVASVALSFWPLLLAYWIVPRVIAEPTLRLVRMAEHTGMEENADWLANTRTTLSNPLVRFLYWQMPYHAEHHLAPSVPFHNLKALHHALPGRPEERQYVVSKGYVRAHRDIVSNLGNGAGSTVPTTTALTAAGRG</sequence>
<keyword evidence="5" id="KW-1185">Reference proteome</keyword>
<organism evidence="4 5">
    <name type="scientific">Pseudonocardia ammonioxydans</name>
    <dbReference type="NCBI Taxonomy" id="260086"/>
    <lineage>
        <taxon>Bacteria</taxon>
        <taxon>Bacillati</taxon>
        <taxon>Actinomycetota</taxon>
        <taxon>Actinomycetes</taxon>
        <taxon>Pseudonocardiales</taxon>
        <taxon>Pseudonocardiaceae</taxon>
        <taxon>Pseudonocardia</taxon>
    </lineage>
</organism>
<gene>
    <name evidence="4" type="ORF">SAMN05216207_101368</name>
</gene>
<feature type="transmembrane region" description="Helical" evidence="2">
    <location>
        <begin position="63"/>
        <end position="82"/>
    </location>
</feature>
<feature type="transmembrane region" description="Helical" evidence="2">
    <location>
        <begin position="194"/>
        <end position="219"/>
    </location>
</feature>
<dbReference type="GO" id="GO:0008610">
    <property type="term" value="P:lipid biosynthetic process"/>
    <property type="evidence" value="ECO:0007669"/>
    <property type="project" value="UniProtKB-ARBA"/>
</dbReference>